<feature type="domain" description="Cation/H+ exchanger transmembrane" evidence="8">
    <location>
        <begin position="22"/>
        <end position="399"/>
    </location>
</feature>
<evidence type="ECO:0000256" key="3">
    <source>
        <dbReference type="ARBA" id="ARBA00022692"/>
    </source>
</evidence>
<evidence type="ECO:0000256" key="6">
    <source>
        <dbReference type="ARBA" id="ARBA00023136"/>
    </source>
</evidence>
<proteinExistence type="predicted"/>
<evidence type="ECO:0000256" key="5">
    <source>
        <dbReference type="ARBA" id="ARBA00023065"/>
    </source>
</evidence>
<feature type="transmembrane region" description="Helical" evidence="7">
    <location>
        <begin position="196"/>
        <end position="216"/>
    </location>
</feature>
<evidence type="ECO:0000256" key="4">
    <source>
        <dbReference type="ARBA" id="ARBA00022989"/>
    </source>
</evidence>
<dbReference type="PANTHER" id="PTHR32468">
    <property type="entry name" value="CATION/H + ANTIPORTER"/>
    <property type="match status" value="1"/>
</dbReference>
<feature type="transmembrane region" description="Helical" evidence="7">
    <location>
        <begin position="12"/>
        <end position="30"/>
    </location>
</feature>
<keyword evidence="10" id="KW-1185">Reference proteome</keyword>
<evidence type="ECO:0000259" key="8">
    <source>
        <dbReference type="Pfam" id="PF00999"/>
    </source>
</evidence>
<feature type="transmembrane region" description="Helical" evidence="7">
    <location>
        <begin position="237"/>
        <end position="270"/>
    </location>
</feature>
<dbReference type="Proteomes" id="UP001589647">
    <property type="component" value="Unassembled WGS sequence"/>
</dbReference>
<organism evidence="9 10">
    <name type="scientific">Nonomuraea spiralis</name>
    <dbReference type="NCBI Taxonomy" id="46182"/>
    <lineage>
        <taxon>Bacteria</taxon>
        <taxon>Bacillati</taxon>
        <taxon>Actinomycetota</taxon>
        <taxon>Actinomycetes</taxon>
        <taxon>Streptosporangiales</taxon>
        <taxon>Streptosporangiaceae</taxon>
        <taxon>Nonomuraea</taxon>
    </lineage>
</organism>
<evidence type="ECO:0000313" key="10">
    <source>
        <dbReference type="Proteomes" id="UP001589647"/>
    </source>
</evidence>
<gene>
    <name evidence="9" type="ORF">ACFFV7_31415</name>
</gene>
<accession>A0ABV5IMH2</accession>
<dbReference type="InterPro" id="IPR006153">
    <property type="entry name" value="Cation/H_exchanger_TM"/>
</dbReference>
<keyword evidence="2" id="KW-0813">Transport</keyword>
<feature type="transmembrane region" description="Helical" evidence="7">
    <location>
        <begin position="376"/>
        <end position="397"/>
    </location>
</feature>
<evidence type="ECO:0000256" key="1">
    <source>
        <dbReference type="ARBA" id="ARBA00004141"/>
    </source>
</evidence>
<dbReference type="PANTHER" id="PTHR32468:SF0">
    <property type="entry name" value="K(+)_H(+) ANTIPORTER 1"/>
    <property type="match status" value="1"/>
</dbReference>
<protein>
    <submittedName>
        <fullName evidence="9">Cation:proton antiporter</fullName>
    </submittedName>
</protein>
<keyword evidence="3 7" id="KW-0812">Transmembrane</keyword>
<comment type="subcellular location">
    <subcellularLocation>
        <location evidence="1">Membrane</location>
        <topology evidence="1">Multi-pass membrane protein</topology>
    </subcellularLocation>
</comment>
<feature type="transmembrane region" description="Helical" evidence="7">
    <location>
        <begin position="103"/>
        <end position="121"/>
    </location>
</feature>
<feature type="transmembrane region" description="Helical" evidence="7">
    <location>
        <begin position="314"/>
        <end position="335"/>
    </location>
</feature>
<reference evidence="9 10" key="1">
    <citation type="submission" date="2024-09" db="EMBL/GenBank/DDBJ databases">
        <authorList>
            <person name="Sun Q."/>
            <person name="Mori K."/>
        </authorList>
    </citation>
    <scope>NUCLEOTIDE SEQUENCE [LARGE SCALE GENOMIC DNA]</scope>
    <source>
        <strain evidence="9 10">CCM 3426</strain>
    </source>
</reference>
<dbReference type="InterPro" id="IPR050794">
    <property type="entry name" value="CPA2_transporter"/>
</dbReference>
<feature type="transmembrane region" description="Helical" evidence="7">
    <location>
        <begin position="69"/>
        <end position="91"/>
    </location>
</feature>
<comment type="caution">
    <text evidence="9">The sequence shown here is derived from an EMBL/GenBank/DDBJ whole genome shotgun (WGS) entry which is preliminary data.</text>
</comment>
<evidence type="ECO:0000256" key="2">
    <source>
        <dbReference type="ARBA" id="ARBA00022448"/>
    </source>
</evidence>
<name>A0ABV5IMH2_9ACTN</name>
<dbReference type="InterPro" id="IPR038770">
    <property type="entry name" value="Na+/solute_symporter_sf"/>
</dbReference>
<dbReference type="RefSeq" id="WP_229824302.1">
    <property type="nucleotide sequence ID" value="NZ_BMRC01000010.1"/>
</dbReference>
<keyword evidence="4 7" id="KW-1133">Transmembrane helix</keyword>
<sequence length="427" mass="44429">MPLGARELLVFMLQLGLLLGLAVLLGRLAARLRMPAIVGELTVGVLLGPSVLHHVAPGLKFTQLHLLDAVGQVGVLLLVAITGIQLDFGLVRRRGATAAKVSVAGLVVPLALGVAAGYLLPASLLTEGTSVTVFALFLGVATCVSAIPVIAKTLTDMKLLHRDVGQLCLTAGMVDDAFGWFMLSIVSAMATTGVRTGQIVLSLVYLVALVPFALWVGRPLVRWTMRAATRSAEPGPAVAAAVVLVLLAAAGTHALGLEAILGAFVCGALIGRSGHADAAWLAPLRTVVLSVLAPLFFASAGLRMDLTLLARPDVLAASGVVLGVAIVGKFLGAWLGARLSRLGGWEAFALGAGMNARGVIEVIVAMVGLRVGIIDTAMYTIVIVVAIVTSLMAPPILRVAMRRVELTAEENLRRAEHDELVEPVRRT</sequence>
<dbReference type="Pfam" id="PF00999">
    <property type="entry name" value="Na_H_Exchanger"/>
    <property type="match status" value="1"/>
</dbReference>
<evidence type="ECO:0000313" key="9">
    <source>
        <dbReference type="EMBL" id="MFB9205742.1"/>
    </source>
</evidence>
<dbReference type="EMBL" id="JBHMEI010000030">
    <property type="protein sequence ID" value="MFB9205742.1"/>
    <property type="molecule type" value="Genomic_DNA"/>
</dbReference>
<feature type="transmembrane region" description="Helical" evidence="7">
    <location>
        <begin position="37"/>
        <end position="57"/>
    </location>
</feature>
<evidence type="ECO:0000256" key="7">
    <source>
        <dbReference type="SAM" id="Phobius"/>
    </source>
</evidence>
<feature type="transmembrane region" description="Helical" evidence="7">
    <location>
        <begin position="133"/>
        <end position="155"/>
    </location>
</feature>
<feature type="transmembrane region" description="Helical" evidence="7">
    <location>
        <begin position="167"/>
        <end position="190"/>
    </location>
</feature>
<keyword evidence="5" id="KW-0406">Ion transport</keyword>
<feature type="transmembrane region" description="Helical" evidence="7">
    <location>
        <begin position="282"/>
        <end position="302"/>
    </location>
</feature>
<dbReference type="Gene3D" id="1.20.1530.20">
    <property type="match status" value="1"/>
</dbReference>
<keyword evidence="6 7" id="KW-0472">Membrane</keyword>